<sequence length="23" mass="2354">MSRNAAAQRSAAALRAVISKLAP</sequence>
<proteinExistence type="predicted"/>
<name>A0A0A9FKW5_ARUDO</name>
<organism evidence="1">
    <name type="scientific">Arundo donax</name>
    <name type="common">Giant reed</name>
    <name type="synonym">Donax arundinaceus</name>
    <dbReference type="NCBI Taxonomy" id="35708"/>
    <lineage>
        <taxon>Eukaryota</taxon>
        <taxon>Viridiplantae</taxon>
        <taxon>Streptophyta</taxon>
        <taxon>Embryophyta</taxon>
        <taxon>Tracheophyta</taxon>
        <taxon>Spermatophyta</taxon>
        <taxon>Magnoliopsida</taxon>
        <taxon>Liliopsida</taxon>
        <taxon>Poales</taxon>
        <taxon>Poaceae</taxon>
        <taxon>PACMAD clade</taxon>
        <taxon>Arundinoideae</taxon>
        <taxon>Arundineae</taxon>
        <taxon>Arundo</taxon>
    </lineage>
</organism>
<protein>
    <submittedName>
        <fullName evidence="1">Uncharacterized protein</fullName>
    </submittedName>
</protein>
<accession>A0A0A9FKW5</accession>
<evidence type="ECO:0000313" key="1">
    <source>
        <dbReference type="EMBL" id="JAE11884.1"/>
    </source>
</evidence>
<dbReference type="AlphaFoldDB" id="A0A0A9FKW5"/>
<dbReference type="EMBL" id="GBRH01186012">
    <property type="protein sequence ID" value="JAE11884.1"/>
    <property type="molecule type" value="Transcribed_RNA"/>
</dbReference>
<reference evidence="1" key="2">
    <citation type="journal article" date="2015" name="Data Brief">
        <title>Shoot transcriptome of the giant reed, Arundo donax.</title>
        <authorList>
            <person name="Barrero R.A."/>
            <person name="Guerrero F.D."/>
            <person name="Moolhuijzen P."/>
            <person name="Goolsby J.A."/>
            <person name="Tidwell J."/>
            <person name="Bellgard S.E."/>
            <person name="Bellgard M.I."/>
        </authorList>
    </citation>
    <scope>NUCLEOTIDE SEQUENCE</scope>
    <source>
        <tissue evidence="1">Shoot tissue taken approximately 20 cm above the soil surface</tissue>
    </source>
</reference>
<reference evidence="1" key="1">
    <citation type="submission" date="2014-09" db="EMBL/GenBank/DDBJ databases">
        <authorList>
            <person name="Magalhaes I.L.F."/>
            <person name="Oliveira U."/>
            <person name="Santos F.R."/>
            <person name="Vidigal T.H.D.A."/>
            <person name="Brescovit A.D."/>
            <person name="Santos A.J."/>
        </authorList>
    </citation>
    <scope>NUCLEOTIDE SEQUENCE</scope>
    <source>
        <tissue evidence="1">Shoot tissue taken approximately 20 cm above the soil surface</tissue>
    </source>
</reference>